<evidence type="ECO:0000313" key="2">
    <source>
        <dbReference type="Proteomes" id="UP000233398"/>
    </source>
</evidence>
<keyword evidence="2" id="KW-1185">Reference proteome</keyword>
<reference evidence="1 2" key="1">
    <citation type="submission" date="2017-11" db="EMBL/GenBank/DDBJ databases">
        <title>Rhodohalobacter 15182 sp. nov., isolated from a salt lake.</title>
        <authorList>
            <person name="Han S."/>
        </authorList>
    </citation>
    <scope>NUCLEOTIDE SEQUENCE [LARGE SCALE GENOMIC DNA]</scope>
    <source>
        <strain evidence="1 2">15182</strain>
    </source>
</reference>
<proteinExistence type="predicted"/>
<evidence type="ECO:0000313" key="1">
    <source>
        <dbReference type="EMBL" id="PKD45285.1"/>
    </source>
</evidence>
<sequence>MKAENEQLAKLYRQTGRWVNDTPVNEENHWCSRCKNRLGKTEKISFTVYGLLWKPFRFEYHPVCLIKALNEWENNLKEKKHLSDAE</sequence>
<gene>
    <name evidence="1" type="ORF">CWD77_07535</name>
</gene>
<dbReference type="Proteomes" id="UP000233398">
    <property type="component" value="Unassembled WGS sequence"/>
</dbReference>
<comment type="caution">
    <text evidence="1">The sequence shown here is derived from an EMBL/GenBank/DDBJ whole genome shotgun (WGS) entry which is preliminary data.</text>
</comment>
<dbReference type="AlphaFoldDB" id="A0A2N0VM49"/>
<dbReference type="RefSeq" id="WP_101072857.1">
    <property type="nucleotide sequence ID" value="NZ_PISP01000001.1"/>
</dbReference>
<protein>
    <submittedName>
        <fullName evidence="1">Uncharacterized protein</fullName>
    </submittedName>
</protein>
<accession>A0A2N0VM49</accession>
<organism evidence="1 2">
    <name type="scientific">Rhodohalobacter barkolensis</name>
    <dbReference type="NCBI Taxonomy" id="2053187"/>
    <lineage>
        <taxon>Bacteria</taxon>
        <taxon>Pseudomonadati</taxon>
        <taxon>Balneolota</taxon>
        <taxon>Balneolia</taxon>
        <taxon>Balneolales</taxon>
        <taxon>Balneolaceae</taxon>
        <taxon>Rhodohalobacter</taxon>
    </lineage>
</organism>
<name>A0A2N0VM49_9BACT</name>
<dbReference type="EMBL" id="PISP01000001">
    <property type="protein sequence ID" value="PKD45285.1"/>
    <property type="molecule type" value="Genomic_DNA"/>
</dbReference>